<evidence type="ECO:0000256" key="1">
    <source>
        <dbReference type="ARBA" id="ARBA00001968"/>
    </source>
</evidence>
<dbReference type="Pfam" id="PF03465">
    <property type="entry name" value="eRF1_3"/>
    <property type="match status" value="1"/>
</dbReference>
<dbReference type="FunFam" id="3.30.1330.30:FF:000008">
    <property type="entry name" value="Protein pelota homolog"/>
    <property type="match status" value="1"/>
</dbReference>
<dbReference type="GO" id="GO:0051321">
    <property type="term" value="P:meiotic cell cycle"/>
    <property type="evidence" value="ECO:0007669"/>
    <property type="project" value="UniProtKB-KW"/>
</dbReference>
<dbReference type="FunFam" id="3.30.420.60:FF:000004">
    <property type="entry name" value="Protein DOM34 homolog"/>
    <property type="match status" value="1"/>
</dbReference>
<reference evidence="12" key="1">
    <citation type="journal article" date="2014" name="Genome Announc.">
        <title>Genome sequence of the yeast Cyberlindnera fabianii (Hansenula fabianii).</title>
        <authorList>
            <person name="Freel K.C."/>
            <person name="Sarilar V."/>
            <person name="Neuveglise C."/>
            <person name="Devillers H."/>
            <person name="Friedrich A."/>
            <person name="Schacherer J."/>
        </authorList>
    </citation>
    <scope>NUCLEOTIDE SEQUENCE</scope>
    <source>
        <strain evidence="12">YJS4271</strain>
    </source>
</reference>
<dbReference type="NCBIfam" id="TIGR00111">
    <property type="entry name" value="pelota"/>
    <property type="match status" value="1"/>
</dbReference>
<evidence type="ECO:0000256" key="9">
    <source>
        <dbReference type="ARBA" id="ARBA00023306"/>
    </source>
</evidence>
<dbReference type="Pfam" id="PF03464">
    <property type="entry name" value="eRF1_2"/>
    <property type="match status" value="1"/>
</dbReference>
<dbReference type="PhylomeDB" id="A0A061AR15"/>
<dbReference type="InterPro" id="IPR005141">
    <property type="entry name" value="eRF1_2"/>
</dbReference>
<keyword evidence="5" id="KW-0132">Cell division</keyword>
<organism evidence="12">
    <name type="scientific">Cyberlindnera fabianii</name>
    <name type="common">Yeast</name>
    <name type="synonym">Hansenula fabianii</name>
    <dbReference type="NCBI Taxonomy" id="36022"/>
    <lineage>
        <taxon>Eukaryota</taxon>
        <taxon>Fungi</taxon>
        <taxon>Dikarya</taxon>
        <taxon>Ascomycota</taxon>
        <taxon>Saccharomycotina</taxon>
        <taxon>Saccharomycetes</taxon>
        <taxon>Phaffomycetales</taxon>
        <taxon>Phaffomycetaceae</taxon>
        <taxon>Cyberlindnera</taxon>
    </lineage>
</organism>
<comment type="cofactor">
    <cofactor evidence="1 10">
        <name>a divalent metal cation</name>
        <dbReference type="ChEBI" id="CHEBI:60240"/>
    </cofactor>
</comment>
<evidence type="ECO:0000256" key="5">
    <source>
        <dbReference type="ARBA" id="ARBA00022618"/>
    </source>
</evidence>
<evidence type="ECO:0000256" key="10">
    <source>
        <dbReference type="RuleBase" id="RU362019"/>
    </source>
</evidence>
<comment type="subcellular location">
    <subcellularLocation>
        <location evidence="2 10">Cytoplasm</location>
    </subcellularLocation>
</comment>
<sequence length="387" mass="43341">MKLLSHQIESNNSGRVTLRPEDKEDLFTLYNILQKGDEIKITTTRNVKKGQGKSGAKGAASEKVIVRLTLRLEEIEFEPSDESMRLRGRTIEALDDVPLNSWHSAEVTYNSPFSLYKDEWDSRSKELIHKACDVDAKAEVAAVVLQEGVAHLCLITENMTVLKEKVEKSIPKKRRGDSSAYDKALEKFFKMVVESILKCFDLEKLKAIILASPGFYAKNLYDALFDYASRNATKEVFANKAKFLIAHSSTGFIQGLDEVLKSDQVQKQLADTKFAKDVMALEEFFKSLNADDSKAWYGDKEVGKAVDMGAVSKLLLTDTLFRADDVNIRKKYADLGDSVRANGGEVFVFSTMHESGVQLDQITGVAAVLKYPVYDLDESDEEESDDE</sequence>
<dbReference type="AlphaFoldDB" id="A0A061AR15"/>
<dbReference type="GO" id="GO:0070966">
    <property type="term" value="P:nuclear-transcribed mRNA catabolic process, no-go decay"/>
    <property type="evidence" value="ECO:0007669"/>
    <property type="project" value="InterPro"/>
</dbReference>
<dbReference type="Gene3D" id="3.30.1330.30">
    <property type="match status" value="1"/>
</dbReference>
<comment type="similarity">
    <text evidence="3 10">Belongs to the eukaryotic release factor 1 family. Pelota subfamily.</text>
</comment>
<evidence type="ECO:0000313" key="12">
    <source>
        <dbReference type="EMBL" id="CDR40071.1"/>
    </source>
</evidence>
<dbReference type="FunFam" id="2.30.30.870:FF:000001">
    <property type="entry name" value="Protein pelota homolog"/>
    <property type="match status" value="1"/>
</dbReference>
<dbReference type="OrthoDB" id="10249111at2759"/>
<dbReference type="GO" id="GO:0005737">
    <property type="term" value="C:cytoplasm"/>
    <property type="evidence" value="ECO:0007669"/>
    <property type="project" value="UniProtKB-SubCell"/>
</dbReference>
<dbReference type="PANTHER" id="PTHR10853">
    <property type="entry name" value="PELOTA"/>
    <property type="match status" value="1"/>
</dbReference>
<dbReference type="InterPro" id="IPR038069">
    <property type="entry name" value="Pelota/DOM34_N"/>
</dbReference>
<dbReference type="GO" id="GO:0046872">
    <property type="term" value="F:metal ion binding"/>
    <property type="evidence" value="ECO:0007669"/>
    <property type="project" value="UniProtKB-KW"/>
</dbReference>
<dbReference type="InterPro" id="IPR004405">
    <property type="entry name" value="TF_pelota"/>
</dbReference>
<dbReference type="SMART" id="SM01194">
    <property type="entry name" value="eRF1_1"/>
    <property type="match status" value="1"/>
</dbReference>
<dbReference type="EMBL" id="LK052889">
    <property type="protein sequence ID" value="CDR40071.1"/>
    <property type="molecule type" value="Genomic_DNA"/>
</dbReference>
<dbReference type="GO" id="GO:0051301">
    <property type="term" value="P:cell division"/>
    <property type="evidence" value="ECO:0007669"/>
    <property type="project" value="UniProtKB-KW"/>
</dbReference>
<dbReference type="GO" id="GO:0070651">
    <property type="term" value="P:nonfunctional rRNA decay"/>
    <property type="evidence" value="ECO:0007669"/>
    <property type="project" value="TreeGrafter"/>
</dbReference>
<dbReference type="InterPro" id="IPR042226">
    <property type="entry name" value="eFR1_2_sf"/>
</dbReference>
<dbReference type="Pfam" id="PF26356">
    <property type="entry name" value="Pelota_N"/>
    <property type="match status" value="1"/>
</dbReference>
<evidence type="ECO:0000256" key="8">
    <source>
        <dbReference type="ARBA" id="ARBA00023254"/>
    </source>
</evidence>
<evidence type="ECO:0000256" key="6">
    <source>
        <dbReference type="ARBA" id="ARBA00022723"/>
    </source>
</evidence>
<dbReference type="InterPro" id="IPR058547">
    <property type="entry name" value="Pelota_N"/>
</dbReference>
<evidence type="ECO:0000259" key="11">
    <source>
        <dbReference type="SMART" id="SM01194"/>
    </source>
</evidence>
<protein>
    <recommendedName>
        <fullName evidence="10">Protein DOM34 homolog</fullName>
    </recommendedName>
</protein>
<keyword evidence="6 10" id="KW-0479">Metal-binding</keyword>
<name>A0A061AR15_CYBFA</name>
<dbReference type="InterPro" id="IPR005142">
    <property type="entry name" value="eRF1_3"/>
</dbReference>
<evidence type="ECO:0000256" key="4">
    <source>
        <dbReference type="ARBA" id="ARBA00022490"/>
    </source>
</evidence>
<proteinExistence type="inferred from homology"/>
<dbReference type="GO" id="GO:1990533">
    <property type="term" value="C:Dom34-Hbs1 complex"/>
    <property type="evidence" value="ECO:0007669"/>
    <property type="project" value="UniProtKB-ARBA"/>
</dbReference>
<dbReference type="InterPro" id="IPR005140">
    <property type="entry name" value="eRF1_Pelota-like_N"/>
</dbReference>
<dbReference type="Gene3D" id="3.30.420.60">
    <property type="entry name" value="eRF1 domain 2"/>
    <property type="match status" value="1"/>
</dbReference>
<comment type="function">
    <text evidence="10">Component of the Dom34-Hbs1 complex, a complex that recognizes stalled ribosomes and triggers the No-Go Decay (NGD) pathway (PubMed:20890290). In the Dom34-Hbs1 complex, dom34 recognizes ribosomes stalled at the 3' end of an mRNA and engages stalled ribosomes by destabilizing mRNA in the mRNA channel. Following ribosome-binding, the Dom34-Hbs1 complex promotes the disassembly of stalled ribosomes, followed by degradation of damaged mRNAs as part of the NGD pathway.</text>
</comment>
<keyword evidence="4 10" id="KW-0963">Cytoplasm</keyword>
<keyword evidence="9" id="KW-0131">Cell cycle</keyword>
<feature type="domain" description="eRF1/Pelota-like N-terminal" evidence="11">
    <location>
        <begin position="1"/>
        <end position="133"/>
    </location>
</feature>
<accession>A0A061AR15</accession>
<dbReference type="InterPro" id="IPR029064">
    <property type="entry name" value="Ribosomal_eL30-like_sf"/>
</dbReference>
<keyword evidence="7" id="KW-0498">Mitosis</keyword>
<dbReference type="Gene3D" id="2.30.30.870">
    <property type="entry name" value="Pelota, domain A"/>
    <property type="match status" value="1"/>
</dbReference>
<keyword evidence="8" id="KW-0469">Meiosis</keyword>
<evidence type="ECO:0000256" key="7">
    <source>
        <dbReference type="ARBA" id="ARBA00022776"/>
    </source>
</evidence>
<dbReference type="SUPFAM" id="SSF53137">
    <property type="entry name" value="Translational machinery components"/>
    <property type="match status" value="1"/>
</dbReference>
<dbReference type="GO" id="GO:0071025">
    <property type="term" value="P:RNA surveillance"/>
    <property type="evidence" value="ECO:0007669"/>
    <property type="project" value="InterPro"/>
</dbReference>
<evidence type="ECO:0000256" key="2">
    <source>
        <dbReference type="ARBA" id="ARBA00004496"/>
    </source>
</evidence>
<dbReference type="GO" id="GO:0070481">
    <property type="term" value="P:nuclear-transcribed mRNA catabolic process, non-stop decay"/>
    <property type="evidence" value="ECO:0007669"/>
    <property type="project" value="InterPro"/>
</dbReference>
<gene>
    <name evidence="12" type="ORF">CYFA0S_04e03004g</name>
</gene>
<evidence type="ECO:0000256" key="3">
    <source>
        <dbReference type="ARBA" id="ARBA00009504"/>
    </source>
</evidence>
<dbReference type="GO" id="GO:0032790">
    <property type="term" value="P:ribosome disassembly"/>
    <property type="evidence" value="ECO:0007669"/>
    <property type="project" value="TreeGrafter"/>
</dbReference>
<dbReference type="PANTHER" id="PTHR10853:SF0">
    <property type="entry name" value="PROTEIN PELOTA HOMOLOG"/>
    <property type="match status" value="1"/>
</dbReference>
<dbReference type="GO" id="GO:0006412">
    <property type="term" value="P:translation"/>
    <property type="evidence" value="ECO:0007669"/>
    <property type="project" value="UniProtKB-ARBA"/>
</dbReference>
<dbReference type="SUPFAM" id="SSF55315">
    <property type="entry name" value="L30e-like"/>
    <property type="match status" value="1"/>
</dbReference>
<dbReference type="SUPFAM" id="SSF159065">
    <property type="entry name" value="Dom34/Pelota N-terminal domain-like"/>
    <property type="match status" value="1"/>
</dbReference>